<dbReference type="EMBL" id="AVOT02007090">
    <property type="protein sequence ID" value="MBW0483141.1"/>
    <property type="molecule type" value="Genomic_DNA"/>
</dbReference>
<evidence type="ECO:0000313" key="3">
    <source>
        <dbReference type="Proteomes" id="UP000765509"/>
    </source>
</evidence>
<feature type="compositionally biased region" description="Polar residues" evidence="1">
    <location>
        <begin position="172"/>
        <end position="187"/>
    </location>
</feature>
<proteinExistence type="predicted"/>
<name>A0A9Q3CIA7_9BASI</name>
<dbReference type="AlphaFoldDB" id="A0A9Q3CIA7"/>
<feature type="region of interest" description="Disordered" evidence="1">
    <location>
        <begin position="172"/>
        <end position="219"/>
    </location>
</feature>
<reference evidence="2" key="1">
    <citation type="submission" date="2021-03" db="EMBL/GenBank/DDBJ databases">
        <title>Draft genome sequence of rust myrtle Austropuccinia psidii MF-1, a brazilian biotype.</title>
        <authorList>
            <person name="Quecine M.C."/>
            <person name="Pachon D.M.R."/>
            <person name="Bonatelli M.L."/>
            <person name="Correr F.H."/>
            <person name="Franceschini L.M."/>
            <person name="Leite T.F."/>
            <person name="Margarido G.R.A."/>
            <person name="Almeida C.A."/>
            <person name="Ferrarezi J.A."/>
            <person name="Labate C.A."/>
        </authorList>
    </citation>
    <scope>NUCLEOTIDE SEQUENCE</scope>
    <source>
        <strain evidence="2">MF-1</strain>
    </source>
</reference>
<sequence length="219" mass="25055">MIIIINPVVTSKGKFPEAVDNKFLQGIVKGTSQWAEKTCSKAKDLEEDTLDTLVDCKTLREIIHTLPFTFQFSRNLKPEEWKDMDQALQIHQLLRDLFQWSMDSRFNLESHWAELEASCQKICLKELSFKDLMVINEGWNPTRKFRLLEERETKIRSNKATIQALEERINQTEPTLIASGSQGVDQPSSPMASHHSGTSSSVAKSHHSSQSQVASRRRE</sequence>
<protein>
    <submittedName>
        <fullName evidence="2">Uncharacterized protein</fullName>
    </submittedName>
</protein>
<gene>
    <name evidence="2" type="ORF">O181_022856</name>
</gene>
<dbReference type="Proteomes" id="UP000765509">
    <property type="component" value="Unassembled WGS sequence"/>
</dbReference>
<evidence type="ECO:0000313" key="2">
    <source>
        <dbReference type="EMBL" id="MBW0483141.1"/>
    </source>
</evidence>
<organism evidence="2 3">
    <name type="scientific">Austropuccinia psidii MF-1</name>
    <dbReference type="NCBI Taxonomy" id="1389203"/>
    <lineage>
        <taxon>Eukaryota</taxon>
        <taxon>Fungi</taxon>
        <taxon>Dikarya</taxon>
        <taxon>Basidiomycota</taxon>
        <taxon>Pucciniomycotina</taxon>
        <taxon>Pucciniomycetes</taxon>
        <taxon>Pucciniales</taxon>
        <taxon>Sphaerophragmiaceae</taxon>
        <taxon>Austropuccinia</taxon>
    </lineage>
</organism>
<keyword evidence="3" id="KW-1185">Reference proteome</keyword>
<comment type="caution">
    <text evidence="2">The sequence shown here is derived from an EMBL/GenBank/DDBJ whole genome shotgun (WGS) entry which is preliminary data.</text>
</comment>
<evidence type="ECO:0000256" key="1">
    <source>
        <dbReference type="SAM" id="MobiDB-lite"/>
    </source>
</evidence>
<feature type="compositionally biased region" description="Low complexity" evidence="1">
    <location>
        <begin position="188"/>
        <end position="219"/>
    </location>
</feature>
<accession>A0A9Q3CIA7</accession>